<dbReference type="InterPro" id="IPR015943">
    <property type="entry name" value="WD40/YVTN_repeat-like_dom_sf"/>
</dbReference>
<protein>
    <recommendedName>
        <fullName evidence="1">Pyrrolo-quinoline quinone repeat domain-containing protein</fullName>
    </recommendedName>
</protein>
<feature type="non-terminal residue" evidence="2">
    <location>
        <position position="246"/>
    </location>
</feature>
<dbReference type="InterPro" id="IPR011047">
    <property type="entry name" value="Quinoprotein_ADH-like_sf"/>
</dbReference>
<evidence type="ECO:0000313" key="2">
    <source>
        <dbReference type="EMBL" id="SVD60070.1"/>
    </source>
</evidence>
<dbReference type="PANTHER" id="PTHR34512">
    <property type="entry name" value="CELL SURFACE PROTEIN"/>
    <property type="match status" value="1"/>
</dbReference>
<dbReference type="EMBL" id="UINC01161085">
    <property type="protein sequence ID" value="SVD60070.1"/>
    <property type="molecule type" value="Genomic_DNA"/>
</dbReference>
<evidence type="ECO:0000259" key="1">
    <source>
        <dbReference type="Pfam" id="PF13360"/>
    </source>
</evidence>
<name>A0A382WN89_9ZZZZ</name>
<accession>A0A382WN89</accession>
<sequence>MRHLIVTLLLLNLSDADNWPNWRGPRHDGISREKLPKADFSKIAWRAKIGVGFSSLAVAEGRVFSQGCTGKRRGNQETFTCLDAVTGKKLWSDTYPAALVDNLHEGGPCATPTVNGKRVYGFSKSGRLACYDTATGKIHWTADMMAKAELPRPPEWGFAASPLVLGDLLIVEATFTCALNKITGKEVWRSRVYKPAYGSPVAFEFKGKTYLATLKTDGLVIFDATNGKTVAFQDWRTSFRTNSTTP</sequence>
<organism evidence="2">
    <name type="scientific">marine metagenome</name>
    <dbReference type="NCBI Taxonomy" id="408172"/>
    <lineage>
        <taxon>unclassified sequences</taxon>
        <taxon>metagenomes</taxon>
        <taxon>ecological metagenomes</taxon>
    </lineage>
</organism>
<dbReference type="InterPro" id="IPR002372">
    <property type="entry name" value="PQQ_rpt_dom"/>
</dbReference>
<gene>
    <name evidence="2" type="ORF">METZ01_LOCUS412924</name>
</gene>
<proteinExistence type="predicted"/>
<reference evidence="2" key="1">
    <citation type="submission" date="2018-05" db="EMBL/GenBank/DDBJ databases">
        <authorList>
            <person name="Lanie J.A."/>
            <person name="Ng W.-L."/>
            <person name="Kazmierczak K.M."/>
            <person name="Andrzejewski T.M."/>
            <person name="Davidsen T.M."/>
            <person name="Wayne K.J."/>
            <person name="Tettelin H."/>
            <person name="Glass J.I."/>
            <person name="Rusch D."/>
            <person name="Podicherti R."/>
            <person name="Tsui H.-C.T."/>
            <person name="Winkler M.E."/>
        </authorList>
    </citation>
    <scope>NUCLEOTIDE SEQUENCE</scope>
</reference>
<dbReference type="SUPFAM" id="SSF50998">
    <property type="entry name" value="Quinoprotein alcohol dehydrogenase-like"/>
    <property type="match status" value="1"/>
</dbReference>
<dbReference type="Gene3D" id="2.130.10.10">
    <property type="entry name" value="YVTN repeat-like/Quinoprotein amine dehydrogenase"/>
    <property type="match status" value="1"/>
</dbReference>
<feature type="domain" description="Pyrrolo-quinoline quinone repeat" evidence="1">
    <location>
        <begin position="82"/>
        <end position="231"/>
    </location>
</feature>
<dbReference type="PANTHER" id="PTHR34512:SF30">
    <property type="entry name" value="OUTER MEMBRANE PROTEIN ASSEMBLY FACTOR BAMB"/>
    <property type="match status" value="1"/>
</dbReference>
<dbReference type="AlphaFoldDB" id="A0A382WN89"/>
<dbReference type="Pfam" id="PF13360">
    <property type="entry name" value="PQQ_2"/>
    <property type="match status" value="1"/>
</dbReference>